<dbReference type="InterPro" id="IPR036354">
    <property type="entry name" value="Prot_inh_pot1_sf"/>
</dbReference>
<reference evidence="6" key="1">
    <citation type="journal article" date="2016" name="Nat. Biotechnol.">
        <title>Sequencing wild and cultivated cassava and related species reveals extensive interspecific hybridization and genetic diversity.</title>
        <authorList>
            <person name="Bredeson J.V."/>
            <person name="Lyons J.B."/>
            <person name="Prochnik S.E."/>
            <person name="Wu G.A."/>
            <person name="Ha C.M."/>
            <person name="Edsinger-Gonzales E."/>
            <person name="Grimwood J."/>
            <person name="Schmutz J."/>
            <person name="Rabbi I.Y."/>
            <person name="Egesi C."/>
            <person name="Nauluvula P."/>
            <person name="Lebot V."/>
            <person name="Ndunguru J."/>
            <person name="Mkamilo G."/>
            <person name="Bart R.S."/>
            <person name="Setter T.L."/>
            <person name="Gleadow R.M."/>
            <person name="Kulakow P."/>
            <person name="Ferguson M.E."/>
            <person name="Rounsley S."/>
            <person name="Rokhsar D.S."/>
        </authorList>
    </citation>
    <scope>NUCLEOTIDE SEQUENCE [LARGE SCALE GENOMIC DNA]</scope>
    <source>
        <strain evidence="6">cv. AM560-2</strain>
    </source>
</reference>
<dbReference type="Gene3D" id="3.30.10.10">
    <property type="entry name" value="Trypsin Inhibitor V, subunit A"/>
    <property type="match status" value="1"/>
</dbReference>
<dbReference type="InterPro" id="IPR000864">
    <property type="entry name" value="Prot_inh_pot1"/>
</dbReference>
<organism evidence="5 6">
    <name type="scientific">Manihot esculenta</name>
    <name type="common">Cassava</name>
    <name type="synonym">Jatropha manihot</name>
    <dbReference type="NCBI Taxonomy" id="3983"/>
    <lineage>
        <taxon>Eukaryota</taxon>
        <taxon>Viridiplantae</taxon>
        <taxon>Streptophyta</taxon>
        <taxon>Embryophyta</taxon>
        <taxon>Tracheophyta</taxon>
        <taxon>Spermatophyta</taxon>
        <taxon>Magnoliopsida</taxon>
        <taxon>eudicotyledons</taxon>
        <taxon>Gunneridae</taxon>
        <taxon>Pentapetalae</taxon>
        <taxon>rosids</taxon>
        <taxon>fabids</taxon>
        <taxon>Malpighiales</taxon>
        <taxon>Euphorbiaceae</taxon>
        <taxon>Crotonoideae</taxon>
        <taxon>Manihoteae</taxon>
        <taxon>Manihot</taxon>
    </lineage>
</organism>
<evidence type="ECO:0000313" key="5">
    <source>
        <dbReference type="EMBL" id="OAY41353.1"/>
    </source>
</evidence>
<evidence type="ECO:0000256" key="1">
    <source>
        <dbReference type="ARBA" id="ARBA00008210"/>
    </source>
</evidence>
<evidence type="ECO:0000256" key="2">
    <source>
        <dbReference type="ARBA" id="ARBA00022690"/>
    </source>
</evidence>
<dbReference type="SUPFAM" id="SSF54654">
    <property type="entry name" value="CI-2 family of serine protease inhibitors"/>
    <property type="match status" value="1"/>
</dbReference>
<proteinExistence type="inferred from homology"/>
<dbReference type="PANTHER" id="PTHR33091:SF29">
    <property type="entry name" value="SUBTILISIN INHIBITOR 1"/>
    <property type="match status" value="1"/>
</dbReference>
<dbReference type="PRINTS" id="PR00292">
    <property type="entry name" value="POTATOINHBTR"/>
</dbReference>
<dbReference type="PANTHER" id="PTHR33091">
    <property type="entry name" value="PROTEIN, PUTATIVE, EXPRESSED-RELATED"/>
    <property type="match status" value="1"/>
</dbReference>
<accession>A0A2C9VAI9</accession>
<dbReference type="EMBL" id="CM004395">
    <property type="protein sequence ID" value="OAY41353.1"/>
    <property type="molecule type" value="Genomic_DNA"/>
</dbReference>
<keyword evidence="2" id="KW-0646">Protease inhibitor</keyword>
<dbReference type="GO" id="GO:0009611">
    <property type="term" value="P:response to wounding"/>
    <property type="evidence" value="ECO:0007669"/>
    <property type="project" value="InterPro"/>
</dbReference>
<dbReference type="PROSITE" id="PS00285">
    <property type="entry name" value="POTATO_INHIBITOR"/>
    <property type="match status" value="1"/>
</dbReference>
<evidence type="ECO:0000256" key="3">
    <source>
        <dbReference type="ARBA" id="ARBA00022900"/>
    </source>
</evidence>
<dbReference type="Pfam" id="PF00280">
    <property type="entry name" value="potato_inhibit"/>
    <property type="match status" value="1"/>
</dbReference>
<evidence type="ECO:0000313" key="6">
    <source>
        <dbReference type="Proteomes" id="UP000091857"/>
    </source>
</evidence>
<feature type="compositionally biased region" description="Polar residues" evidence="4">
    <location>
        <begin position="7"/>
        <end position="25"/>
    </location>
</feature>
<evidence type="ECO:0008006" key="7">
    <source>
        <dbReference type="Google" id="ProtNLM"/>
    </source>
</evidence>
<dbReference type="GO" id="GO:0004867">
    <property type="term" value="F:serine-type endopeptidase inhibitor activity"/>
    <property type="evidence" value="ECO:0007669"/>
    <property type="project" value="UniProtKB-KW"/>
</dbReference>
<dbReference type="Gramene" id="Manes.09G094800.1.v8.1">
    <property type="protein sequence ID" value="Manes.09G094800.1.v8.1.CDS"/>
    <property type="gene ID" value="Manes.09G094800.v8.1"/>
</dbReference>
<dbReference type="Proteomes" id="UP000091857">
    <property type="component" value="Chromosome 9"/>
</dbReference>
<keyword evidence="6" id="KW-1185">Reference proteome</keyword>
<keyword evidence="3" id="KW-0722">Serine protease inhibitor</keyword>
<dbReference type="OrthoDB" id="10013825at2759"/>
<name>A0A2C9VAI9_MANES</name>
<gene>
    <name evidence="5" type="ORF">MANES_09G094800v8</name>
</gene>
<dbReference type="AlphaFoldDB" id="A0A2C9VAI9"/>
<evidence type="ECO:0000256" key="4">
    <source>
        <dbReference type="SAM" id="MobiDB-lite"/>
    </source>
</evidence>
<comment type="caution">
    <text evidence="5">The sequence shown here is derived from an EMBL/GenBank/DDBJ whole genome shotgun (WGS) entry which is preliminary data.</text>
</comment>
<comment type="similarity">
    <text evidence="1">Belongs to the protease inhibitor I13 (potato type I serine protease inhibitor) family.</text>
</comment>
<feature type="region of interest" description="Disordered" evidence="4">
    <location>
        <begin position="1"/>
        <end position="25"/>
    </location>
</feature>
<protein>
    <recommendedName>
        <fullName evidence="7">Subtilisin inhibitor 1</fullName>
    </recommendedName>
</protein>
<sequence length="88" mass="10009">MAENQETKLSQQHPPESNPSLLPSAKTTWPELVGLTAEEAERKIKEDFPRAEIQVILPDCFVTMDFKQDRVRLYVDGFGKVARIPRIG</sequence>